<evidence type="ECO:0000313" key="7">
    <source>
        <dbReference type="Proteomes" id="UP000243579"/>
    </source>
</evidence>
<comment type="caution">
    <text evidence="6">The sequence shown here is derived from an EMBL/GenBank/DDBJ whole genome shotgun (WGS) entry which is preliminary data.</text>
</comment>
<dbReference type="Proteomes" id="UP000243579">
    <property type="component" value="Unassembled WGS sequence"/>
</dbReference>
<dbReference type="EMBL" id="JNBR01001688">
    <property type="protein sequence ID" value="OQR85416.1"/>
    <property type="molecule type" value="Genomic_DNA"/>
</dbReference>
<evidence type="ECO:0000256" key="5">
    <source>
        <dbReference type="SAM" id="Phobius"/>
    </source>
</evidence>
<dbReference type="OrthoDB" id="448280at2759"/>
<protein>
    <submittedName>
        <fullName evidence="6">Zinc (Zn2)-Iron (Fe2) Permease (ZIP) Family</fullName>
    </submittedName>
</protein>
<name>A0A1V9YIB3_ACHHY</name>
<accession>A0A1V9YIB3</accession>
<evidence type="ECO:0000256" key="2">
    <source>
        <dbReference type="ARBA" id="ARBA00022692"/>
    </source>
</evidence>
<feature type="transmembrane region" description="Helical" evidence="5">
    <location>
        <begin position="201"/>
        <end position="227"/>
    </location>
</feature>
<evidence type="ECO:0000256" key="1">
    <source>
        <dbReference type="ARBA" id="ARBA00004141"/>
    </source>
</evidence>
<feature type="transmembrane region" description="Helical" evidence="5">
    <location>
        <begin position="234"/>
        <end position="254"/>
    </location>
</feature>
<dbReference type="PANTHER" id="PTHR11040:SF44">
    <property type="entry name" value="PROTEIN ZNTC-RELATED"/>
    <property type="match status" value="1"/>
</dbReference>
<keyword evidence="3 5" id="KW-1133">Transmembrane helix</keyword>
<comment type="subcellular location">
    <subcellularLocation>
        <location evidence="1">Membrane</location>
        <topology evidence="1">Multi-pass membrane protein</topology>
    </subcellularLocation>
</comment>
<evidence type="ECO:0000256" key="3">
    <source>
        <dbReference type="ARBA" id="ARBA00022989"/>
    </source>
</evidence>
<dbReference type="Pfam" id="PF02535">
    <property type="entry name" value="Zip"/>
    <property type="match status" value="1"/>
</dbReference>
<dbReference type="PANTHER" id="PTHR11040">
    <property type="entry name" value="ZINC/IRON TRANSPORTER"/>
    <property type="match status" value="1"/>
</dbReference>
<evidence type="ECO:0000256" key="4">
    <source>
        <dbReference type="ARBA" id="ARBA00023136"/>
    </source>
</evidence>
<feature type="transmembrane region" description="Helical" evidence="5">
    <location>
        <begin position="266"/>
        <end position="289"/>
    </location>
</feature>
<gene>
    <name evidence="6" type="ORF">ACHHYP_11854</name>
</gene>
<evidence type="ECO:0000313" key="6">
    <source>
        <dbReference type="EMBL" id="OQR85416.1"/>
    </source>
</evidence>
<organism evidence="6 7">
    <name type="scientific">Achlya hypogyna</name>
    <name type="common">Oomycete</name>
    <name type="synonym">Protoachlya hypogyna</name>
    <dbReference type="NCBI Taxonomy" id="1202772"/>
    <lineage>
        <taxon>Eukaryota</taxon>
        <taxon>Sar</taxon>
        <taxon>Stramenopiles</taxon>
        <taxon>Oomycota</taxon>
        <taxon>Saprolegniomycetes</taxon>
        <taxon>Saprolegniales</taxon>
        <taxon>Achlyaceae</taxon>
        <taxon>Achlya</taxon>
    </lineage>
</organism>
<reference evidence="6 7" key="1">
    <citation type="journal article" date="2014" name="Genome Biol. Evol.">
        <title>The secreted proteins of Achlya hypogyna and Thraustotheca clavata identify the ancestral oomycete secretome and reveal gene acquisitions by horizontal gene transfer.</title>
        <authorList>
            <person name="Misner I."/>
            <person name="Blouin N."/>
            <person name="Leonard G."/>
            <person name="Richards T.A."/>
            <person name="Lane C.E."/>
        </authorList>
    </citation>
    <scope>NUCLEOTIDE SEQUENCE [LARGE SCALE GENOMIC DNA]</scope>
    <source>
        <strain evidence="6 7">ATCC 48635</strain>
    </source>
</reference>
<dbReference type="GO" id="GO:0005385">
    <property type="term" value="F:zinc ion transmembrane transporter activity"/>
    <property type="evidence" value="ECO:0007669"/>
    <property type="project" value="TreeGrafter"/>
</dbReference>
<dbReference type="STRING" id="1202772.A0A1V9YIB3"/>
<keyword evidence="7" id="KW-1185">Reference proteome</keyword>
<keyword evidence="2 5" id="KW-0812">Transmembrane</keyword>
<dbReference type="GO" id="GO:0005886">
    <property type="term" value="C:plasma membrane"/>
    <property type="evidence" value="ECO:0007669"/>
    <property type="project" value="TreeGrafter"/>
</dbReference>
<feature type="transmembrane region" description="Helical" evidence="5">
    <location>
        <begin position="23"/>
        <end position="46"/>
    </location>
</feature>
<feature type="transmembrane region" description="Helical" evidence="5">
    <location>
        <begin position="173"/>
        <end position="195"/>
    </location>
</feature>
<keyword evidence="4 5" id="KW-0472">Membrane</keyword>
<feature type="transmembrane region" description="Helical" evidence="5">
    <location>
        <begin position="309"/>
        <end position="327"/>
    </location>
</feature>
<proteinExistence type="predicted"/>
<dbReference type="InterPro" id="IPR003689">
    <property type="entry name" value="ZIP"/>
</dbReference>
<feature type="transmembrane region" description="Helical" evidence="5">
    <location>
        <begin position="92"/>
        <end position="111"/>
    </location>
</feature>
<feature type="transmembrane region" description="Helical" evidence="5">
    <location>
        <begin position="58"/>
        <end position="80"/>
    </location>
</feature>
<sequence>MFQDDDDSNPCGFVAGRGDDYDMALHVGSIFIILAFSLFGSMMPVVSKHLSCMKQASAVMSYVNAFGVGVVIATALVHMLPPANEALNNKCLGLSYNGLANVIAVASVLLLQVVQTELTARYAVTQTKSIEDAPDAVDVKTHADSPSNAAQFHGHGHVHGMGTSSNDVQSRRISVLIFELGVAIHSVIIGLNLGVASGSTFTTLLTAICFHQFFEGVAVGTSALFAFAELKATLWTIAAYTLTTPLGIVIGIGVSTTYSETSTTALWVQGCLDAVAGGILIYTGVVELLTNQYTNNGDFHAKDASRRALTYAFVAAGACAMSIVGYWT</sequence>
<dbReference type="AlphaFoldDB" id="A0A1V9YIB3"/>